<comment type="caution">
    <text evidence="2">Lacks conserved residue(s) required for the propagation of feature annotation.</text>
</comment>
<accession>A0A0P9EK10</accession>
<evidence type="ECO:0000256" key="1">
    <source>
        <dbReference type="ARBA" id="ARBA00022679"/>
    </source>
</evidence>
<dbReference type="HAMAP" id="MF_00296">
    <property type="entry name" value="MetX_acyltransf"/>
    <property type="match status" value="1"/>
</dbReference>
<evidence type="ECO:0000313" key="7">
    <source>
        <dbReference type="Proteomes" id="UP000050482"/>
    </source>
</evidence>
<keyword evidence="2" id="KW-0012">Acyltransferase</keyword>
<dbReference type="PANTHER" id="PTHR32268">
    <property type="entry name" value="HOMOSERINE O-ACETYLTRANSFERASE"/>
    <property type="match status" value="1"/>
</dbReference>
<evidence type="ECO:0000256" key="4">
    <source>
        <dbReference type="SAM" id="MobiDB-lite"/>
    </source>
</evidence>
<evidence type="ECO:0000259" key="5">
    <source>
        <dbReference type="Pfam" id="PF00561"/>
    </source>
</evidence>
<dbReference type="Proteomes" id="UP000050482">
    <property type="component" value="Unassembled WGS sequence"/>
</dbReference>
<feature type="active site" evidence="2 3">
    <location>
        <position position="320"/>
    </location>
</feature>
<comment type="subunit">
    <text evidence="2">Homodimer.</text>
</comment>
<sequence length="374" mass="39956">MPRFQCETGQVIFNLDVVYETWGELNAARDNAVVVCHALTGDAHAGPSTLGADPSDGWWQGLIGPGKALDPEKYFVICSNVLGGCSGTTGPSSIAPDGIHYGLRFPLVSIRDMVRAQINLIDSLGVEGVELVIGGSLGGMQVWEWLIEDCDRVKNGIVMAAHAAFPPLAIGYNAAMRKAITSDPAWQQGDYYGGQAPTDGLALARTIGMLTYRAGGLYDVKFERRQTSTGLSDAIGGEGGIGGTDGTGGTGRQEFTRPVYEVESYLAYNGEKFVKRFDANSYLYLTKAMDGHDIGRARGGLDAALAMIQSKTTVVGINSDYLYQSSDLAQTVARAEELGAPLTYLELDSPHGHDAFLIEYDMLNALVSAHLGKE</sequence>
<feature type="active site" description="Nucleophile" evidence="2 3">
    <location>
        <position position="136"/>
    </location>
</feature>
<dbReference type="UniPathway" id="UPA00051">
    <property type="reaction ID" value="UER00074"/>
</dbReference>
<protein>
    <recommendedName>
        <fullName evidence="2">Homoserine O-acetyltransferase</fullName>
        <shortName evidence="2">HAT</shortName>
        <ecNumber evidence="2">2.3.1.31</ecNumber>
    </recommendedName>
    <alternativeName>
        <fullName evidence="2">Homoserine transacetylase</fullName>
        <shortName evidence="2">HTA</shortName>
    </alternativeName>
</protein>
<reference evidence="6 7" key="1">
    <citation type="submission" date="2015-09" db="EMBL/GenBank/DDBJ databases">
        <title>Draft genome sequence of Alicyclobacillus ferrooxydans DSM 22381.</title>
        <authorList>
            <person name="Hemp J."/>
        </authorList>
    </citation>
    <scope>NUCLEOTIDE SEQUENCE [LARGE SCALE GENOMIC DNA]</scope>
    <source>
        <strain evidence="6 7">TC-34</strain>
    </source>
</reference>
<keyword evidence="1 2" id="KW-0808">Transferase</keyword>
<feature type="region of interest" description="Disordered" evidence="4">
    <location>
        <begin position="233"/>
        <end position="253"/>
    </location>
</feature>
<comment type="subcellular location">
    <subcellularLocation>
        <location evidence="2">Cytoplasm</location>
    </subcellularLocation>
</comment>
<dbReference type="NCBIfam" id="NF001209">
    <property type="entry name" value="PRK00175.1"/>
    <property type="match status" value="1"/>
</dbReference>
<comment type="function">
    <text evidence="2">Transfers an acetyl group from acetyl-CoA to L-homoserine, forming acetyl-L-homoserine.</text>
</comment>
<dbReference type="Gene3D" id="1.10.1740.110">
    <property type="match status" value="1"/>
</dbReference>
<comment type="pathway">
    <text evidence="2">Amino-acid biosynthesis; L-methionine biosynthesis via de novo pathway; O-acetyl-L-homoserine from L-homoserine: step 1/1.</text>
</comment>
<dbReference type="GO" id="GO:0005737">
    <property type="term" value="C:cytoplasm"/>
    <property type="evidence" value="ECO:0007669"/>
    <property type="project" value="UniProtKB-SubCell"/>
</dbReference>
<comment type="catalytic activity">
    <reaction evidence="2">
        <text>L-homoserine + acetyl-CoA = O-acetyl-L-homoserine + CoA</text>
        <dbReference type="Rhea" id="RHEA:13701"/>
        <dbReference type="ChEBI" id="CHEBI:57287"/>
        <dbReference type="ChEBI" id="CHEBI:57288"/>
        <dbReference type="ChEBI" id="CHEBI:57476"/>
        <dbReference type="ChEBI" id="CHEBI:57716"/>
        <dbReference type="EC" id="2.3.1.31"/>
    </reaction>
</comment>
<keyword evidence="2" id="KW-0028">Amino-acid biosynthesis</keyword>
<evidence type="ECO:0000256" key="2">
    <source>
        <dbReference type="HAMAP-Rule" id="MF_00296"/>
    </source>
</evidence>
<comment type="similarity">
    <text evidence="2">Belongs to the AB hydrolase superfamily. MetX family.</text>
</comment>
<dbReference type="GO" id="GO:0004414">
    <property type="term" value="F:homoserine O-acetyltransferase activity"/>
    <property type="evidence" value="ECO:0007669"/>
    <property type="project" value="UniProtKB-UniRule"/>
</dbReference>
<gene>
    <name evidence="2" type="primary">metXA</name>
    <name evidence="6" type="ORF">AN477_12925</name>
</gene>
<dbReference type="AlphaFoldDB" id="A0A0P9EK10"/>
<keyword evidence="7" id="KW-1185">Reference proteome</keyword>
<keyword evidence="2" id="KW-0963">Cytoplasm</keyword>
<feature type="binding site" evidence="2">
    <location>
        <position position="354"/>
    </location>
    <ligand>
        <name>substrate</name>
    </ligand>
</feature>
<feature type="binding site" evidence="2">
    <location>
        <position position="205"/>
    </location>
    <ligand>
        <name>substrate</name>
    </ligand>
</feature>
<dbReference type="SUPFAM" id="SSF53474">
    <property type="entry name" value="alpha/beta-Hydrolases"/>
    <property type="match status" value="1"/>
</dbReference>
<dbReference type="NCBIfam" id="TIGR01392">
    <property type="entry name" value="homoserO_Ac_trn"/>
    <property type="match status" value="1"/>
</dbReference>
<evidence type="ECO:0000313" key="6">
    <source>
        <dbReference type="EMBL" id="KPV43378.1"/>
    </source>
</evidence>
<dbReference type="GO" id="GO:0009086">
    <property type="term" value="P:methionine biosynthetic process"/>
    <property type="evidence" value="ECO:0007669"/>
    <property type="project" value="UniProtKB-UniRule"/>
</dbReference>
<dbReference type="PATRIC" id="fig|471514.4.peg.2405"/>
<dbReference type="EC" id="2.3.1.31" evidence="2"/>
<keyword evidence="2" id="KW-0486">Methionine biosynthesis</keyword>
<feature type="active site" evidence="2 3">
    <location>
        <position position="353"/>
    </location>
</feature>
<dbReference type="Gene3D" id="3.40.50.1820">
    <property type="entry name" value="alpha/beta hydrolase"/>
    <property type="match status" value="1"/>
</dbReference>
<dbReference type="Pfam" id="PF00561">
    <property type="entry name" value="Abhydrolase_1"/>
    <property type="match status" value="1"/>
</dbReference>
<feature type="domain" description="AB hydrolase-1" evidence="5">
    <location>
        <begin position="31"/>
        <end position="249"/>
    </location>
</feature>
<dbReference type="InterPro" id="IPR008220">
    <property type="entry name" value="HAT_MetX-like"/>
</dbReference>
<dbReference type="InterPro" id="IPR029058">
    <property type="entry name" value="AB_hydrolase_fold"/>
</dbReference>
<proteinExistence type="inferred from homology"/>
<organism evidence="6 7">
    <name type="scientific">Alicyclobacillus ferrooxydans</name>
    <dbReference type="NCBI Taxonomy" id="471514"/>
    <lineage>
        <taxon>Bacteria</taxon>
        <taxon>Bacillati</taxon>
        <taxon>Bacillota</taxon>
        <taxon>Bacilli</taxon>
        <taxon>Bacillales</taxon>
        <taxon>Alicyclobacillaceae</taxon>
        <taxon>Alicyclobacillus</taxon>
    </lineage>
</organism>
<dbReference type="InterPro" id="IPR000073">
    <property type="entry name" value="AB_hydrolase_1"/>
</dbReference>
<dbReference type="PIRSF" id="PIRSF000443">
    <property type="entry name" value="Homoser_Ac_trans"/>
    <property type="match status" value="1"/>
</dbReference>
<dbReference type="PANTHER" id="PTHR32268:SF11">
    <property type="entry name" value="HOMOSERINE O-ACETYLTRANSFERASE"/>
    <property type="match status" value="1"/>
</dbReference>
<feature type="compositionally biased region" description="Gly residues" evidence="4">
    <location>
        <begin position="236"/>
        <end position="251"/>
    </location>
</feature>
<dbReference type="STRING" id="471514.AN477_12925"/>
<comment type="caution">
    <text evidence="6">The sequence shown here is derived from an EMBL/GenBank/DDBJ whole genome shotgun (WGS) entry which is preliminary data.</text>
</comment>
<evidence type="ECO:0000256" key="3">
    <source>
        <dbReference type="PIRSR" id="PIRSR000443-1"/>
    </source>
</evidence>
<dbReference type="EMBL" id="LJCO01000052">
    <property type="protein sequence ID" value="KPV43378.1"/>
    <property type="molecule type" value="Genomic_DNA"/>
</dbReference>
<name>A0A0P9EK10_9BACL</name>
<dbReference type="GO" id="GO:0009092">
    <property type="term" value="P:homoserine metabolic process"/>
    <property type="evidence" value="ECO:0007669"/>
    <property type="project" value="TreeGrafter"/>
</dbReference>